<protein>
    <submittedName>
        <fullName evidence="2">Uncharacterized protein</fullName>
    </submittedName>
</protein>
<dbReference type="EMBL" id="JADGJQ010000055">
    <property type="protein sequence ID" value="KAJ3175146.1"/>
    <property type="molecule type" value="Genomic_DNA"/>
</dbReference>
<feature type="compositionally biased region" description="Basic and acidic residues" evidence="1">
    <location>
        <begin position="34"/>
        <end position="43"/>
    </location>
</feature>
<gene>
    <name evidence="2" type="ORF">HDU87_006381</name>
</gene>
<dbReference type="AlphaFoldDB" id="A0AAD5XKE3"/>
<keyword evidence="3" id="KW-1185">Reference proteome</keyword>
<evidence type="ECO:0000313" key="3">
    <source>
        <dbReference type="Proteomes" id="UP001212152"/>
    </source>
</evidence>
<evidence type="ECO:0000313" key="2">
    <source>
        <dbReference type="EMBL" id="KAJ3175146.1"/>
    </source>
</evidence>
<reference evidence="2" key="1">
    <citation type="submission" date="2020-05" db="EMBL/GenBank/DDBJ databases">
        <title>Phylogenomic resolution of chytrid fungi.</title>
        <authorList>
            <person name="Stajich J.E."/>
            <person name="Amses K."/>
            <person name="Simmons R."/>
            <person name="Seto K."/>
            <person name="Myers J."/>
            <person name="Bonds A."/>
            <person name="Quandt C.A."/>
            <person name="Barry K."/>
            <person name="Liu P."/>
            <person name="Grigoriev I."/>
            <person name="Longcore J.E."/>
            <person name="James T.Y."/>
        </authorList>
    </citation>
    <scope>NUCLEOTIDE SEQUENCE</scope>
    <source>
        <strain evidence="2">JEL0379</strain>
    </source>
</reference>
<comment type="caution">
    <text evidence="2">The sequence shown here is derived from an EMBL/GenBank/DDBJ whole genome shotgun (WGS) entry which is preliminary data.</text>
</comment>
<dbReference type="Proteomes" id="UP001212152">
    <property type="component" value="Unassembled WGS sequence"/>
</dbReference>
<organism evidence="2 3">
    <name type="scientific">Geranomyces variabilis</name>
    <dbReference type="NCBI Taxonomy" id="109894"/>
    <lineage>
        <taxon>Eukaryota</taxon>
        <taxon>Fungi</taxon>
        <taxon>Fungi incertae sedis</taxon>
        <taxon>Chytridiomycota</taxon>
        <taxon>Chytridiomycota incertae sedis</taxon>
        <taxon>Chytridiomycetes</taxon>
        <taxon>Spizellomycetales</taxon>
        <taxon>Powellomycetaceae</taxon>
        <taxon>Geranomyces</taxon>
    </lineage>
</organism>
<proteinExistence type="predicted"/>
<feature type="compositionally biased region" description="Pro residues" evidence="1">
    <location>
        <begin position="118"/>
        <end position="134"/>
    </location>
</feature>
<sequence length="292" mass="31247">MPNNIHAPHDNHTPNAHNEDGGSSDSALPAYEELNPHALHDDTSNSDQSTQPSAPQESCLTRSRTLPAPPPPPINPALLPVISRHSYDSPSSSYAASESPLPTPASTPGSTPLLSALLPPPPPSSQPAQTPPPGVSLVPLQANGKKEKRFVFVPASTVAAILRSREVLLNSPPGSKYVKLFVPECFTVTQLVDRWLPNFVLLPLAQRQGSLLVNPCAVTEITPTKVSGTRITSLTIAARRRDDGDRAYIFEINLGVAVVVRMLDPEGFPKMAMHLEDQDLGYGDQILSGYSA</sequence>
<name>A0AAD5XKE3_9FUNG</name>
<feature type="compositionally biased region" description="Polar residues" evidence="1">
    <location>
        <begin position="45"/>
        <end position="64"/>
    </location>
</feature>
<evidence type="ECO:0000256" key="1">
    <source>
        <dbReference type="SAM" id="MobiDB-lite"/>
    </source>
</evidence>
<feature type="region of interest" description="Disordered" evidence="1">
    <location>
        <begin position="1"/>
        <end position="139"/>
    </location>
</feature>
<feature type="compositionally biased region" description="Basic and acidic residues" evidence="1">
    <location>
        <begin position="7"/>
        <end position="20"/>
    </location>
</feature>
<accession>A0AAD5XKE3</accession>
<feature type="compositionally biased region" description="Low complexity" evidence="1">
    <location>
        <begin position="88"/>
        <end position="100"/>
    </location>
</feature>
<feature type="compositionally biased region" description="Low complexity" evidence="1">
    <location>
        <begin position="108"/>
        <end position="117"/>
    </location>
</feature>